<feature type="compositionally biased region" description="Low complexity" evidence="1">
    <location>
        <begin position="185"/>
        <end position="202"/>
    </location>
</feature>
<feature type="non-terminal residue" evidence="3">
    <location>
        <position position="1"/>
    </location>
</feature>
<evidence type="ECO:0000313" key="3">
    <source>
        <dbReference type="EMBL" id="CRZ12275.1"/>
    </source>
</evidence>
<dbReference type="Gene3D" id="2.60.40.2130">
    <property type="entry name" value="F-spondin domain"/>
    <property type="match status" value="1"/>
</dbReference>
<dbReference type="Pfam" id="PF06468">
    <property type="entry name" value="Spond_N"/>
    <property type="match status" value="1"/>
</dbReference>
<sequence>TTSPNSTNSSTSAPTTSPNSTNATTTVPTTGPNPTNSTTTTPTTSPINASTSAPTTVPKSTNASTTVPTTVPNSTNVSTSAPTTSPTSTSASTSSPSTSSPSSSTTSTPTTSPSPTSSSPSTTPPITISTSAPTTRPSSTQTTSPVSTNPATSFQTTGPTTSPRSTAATSSPRPSVPTTAPPRLPTSAPRSSRSSAPITRTPSPSPSRPPTPSTIRPLSLNGTSCTLGMGVSGQNVTIPVDVLPNGSNLNGASYILQLSLGMKIKDPSYYGPESLDGFICVNHFTPQLLFNPNNTRPATIGMKSLAETGNTTTLEEEISSLVANGFVGDIFKAREASSFIPTTITMQVSASQYFPLLSCVGRVVPSPDWMTGFDSLDLNPTGNALLPKDMELKAYDAGTKDLVTGAPEYMNVTTITDYRVVGQIGNATVTAM</sequence>
<feature type="region of interest" description="Disordered" evidence="1">
    <location>
        <begin position="1"/>
        <end position="221"/>
    </location>
</feature>
<proteinExistence type="predicted"/>
<protein>
    <recommendedName>
        <fullName evidence="2">Spondin domain-containing protein</fullName>
    </recommendedName>
</protein>
<evidence type="ECO:0000256" key="1">
    <source>
        <dbReference type="SAM" id="MobiDB-lite"/>
    </source>
</evidence>
<feature type="domain" description="Spondin" evidence="2">
    <location>
        <begin position="238"/>
        <end position="430"/>
    </location>
</feature>
<dbReference type="AlphaFoldDB" id="A0A0H5RDF8"/>
<organism evidence="3">
    <name type="scientific">Spongospora subterranea</name>
    <dbReference type="NCBI Taxonomy" id="70186"/>
    <lineage>
        <taxon>Eukaryota</taxon>
        <taxon>Sar</taxon>
        <taxon>Rhizaria</taxon>
        <taxon>Endomyxa</taxon>
        <taxon>Phytomyxea</taxon>
        <taxon>Plasmodiophorida</taxon>
        <taxon>Plasmodiophoridae</taxon>
        <taxon>Spongospora</taxon>
    </lineage>
</organism>
<reference evidence="3" key="1">
    <citation type="submission" date="2015-04" db="EMBL/GenBank/DDBJ databases">
        <title>The genome sequence of the plant pathogenic Rhizarian Plasmodiophora brassicae reveals insights in its biotrophic life cycle and the origin of chitin synthesis.</title>
        <authorList>
            <person name="Schwelm A."/>
            <person name="Fogelqvist J."/>
            <person name="Knaust A."/>
            <person name="Julke S."/>
            <person name="Lilja T."/>
            <person name="Dhandapani V."/>
            <person name="Bonilla-Rosso G."/>
            <person name="Karlsson M."/>
            <person name="Shevchenko A."/>
            <person name="Choi S.R."/>
            <person name="Kim H.G."/>
            <person name="Park J.Y."/>
            <person name="Lim Y.P."/>
            <person name="Ludwig-Muller J."/>
            <person name="Dixelius C."/>
        </authorList>
    </citation>
    <scope>NUCLEOTIDE SEQUENCE</scope>
    <source>
        <tissue evidence="3">Potato root galls</tissue>
    </source>
</reference>
<dbReference type="PROSITE" id="PS51020">
    <property type="entry name" value="SPONDIN"/>
    <property type="match status" value="1"/>
</dbReference>
<dbReference type="NCBIfam" id="NF038123">
    <property type="entry name" value="NF038123_dom"/>
    <property type="match status" value="1"/>
</dbReference>
<feature type="compositionally biased region" description="Pro residues" evidence="1">
    <location>
        <begin position="203"/>
        <end position="212"/>
    </location>
</feature>
<accession>A0A0H5RDF8</accession>
<dbReference type="EMBL" id="HACM01011833">
    <property type="protein sequence ID" value="CRZ12275.1"/>
    <property type="molecule type" value="Transcribed_RNA"/>
</dbReference>
<feature type="compositionally biased region" description="Low complexity" evidence="1">
    <location>
        <begin position="1"/>
        <end position="178"/>
    </location>
</feature>
<evidence type="ECO:0000259" key="2">
    <source>
        <dbReference type="PROSITE" id="PS51020"/>
    </source>
</evidence>
<dbReference type="InterPro" id="IPR038678">
    <property type="entry name" value="Spondin_N_sf"/>
</dbReference>
<name>A0A0H5RDF8_9EUKA</name>
<dbReference type="InterPro" id="IPR009465">
    <property type="entry name" value="Spondin_N"/>
</dbReference>